<protein>
    <submittedName>
        <fullName evidence="2">YL1 nuclear protein C-terminal domain-containing protein</fullName>
    </submittedName>
</protein>
<dbReference type="InterPro" id="IPR013272">
    <property type="entry name" value="Vps72/YL1_C"/>
</dbReference>
<dbReference type="AlphaFoldDB" id="V6LID5"/>
<evidence type="ECO:0000259" key="1">
    <source>
        <dbReference type="SMART" id="SM00993"/>
    </source>
</evidence>
<dbReference type="Pfam" id="PF08265">
    <property type="entry name" value="YL1_C"/>
    <property type="match status" value="1"/>
</dbReference>
<accession>V6LID5</accession>
<proteinExistence type="predicted"/>
<sequence>MKFLNKHFQSIAKTTGKVQKLKLANRASVFSAETELFGLCVYQHFSGTVSTERPSPYCPFTFQKAPYCDQRTGIHYANQAVYKIIDSFDKSQILTFENLRKPLK</sequence>
<dbReference type="EMBL" id="AUWU02000007">
    <property type="protein sequence ID" value="KAH0570973.1"/>
    <property type="molecule type" value="Genomic_DNA"/>
</dbReference>
<name>V6LID5_9EUKA</name>
<evidence type="ECO:0000313" key="2">
    <source>
        <dbReference type="EMBL" id="EST44302.1"/>
    </source>
</evidence>
<feature type="domain" description="Vps72/YL1 C-terminal" evidence="1">
    <location>
        <begin position="56"/>
        <end position="85"/>
    </location>
</feature>
<keyword evidence="4" id="KW-1185">Reference proteome</keyword>
<dbReference type="VEuPathDB" id="GiardiaDB:SS50377_27267"/>
<dbReference type="Proteomes" id="UP000018208">
    <property type="component" value="Unassembled WGS sequence"/>
</dbReference>
<dbReference type="SMART" id="SM00993">
    <property type="entry name" value="YL1_C"/>
    <property type="match status" value="1"/>
</dbReference>
<organism evidence="2">
    <name type="scientific">Spironucleus salmonicida</name>
    <dbReference type="NCBI Taxonomy" id="348837"/>
    <lineage>
        <taxon>Eukaryota</taxon>
        <taxon>Metamonada</taxon>
        <taxon>Diplomonadida</taxon>
        <taxon>Hexamitidae</taxon>
        <taxon>Hexamitinae</taxon>
        <taxon>Spironucleus</taxon>
    </lineage>
</organism>
<dbReference type="EMBL" id="KI546119">
    <property type="protein sequence ID" value="EST44302.1"/>
    <property type="molecule type" value="Genomic_DNA"/>
</dbReference>
<evidence type="ECO:0000313" key="3">
    <source>
        <dbReference type="EMBL" id="KAH0570973.1"/>
    </source>
</evidence>
<reference evidence="3" key="2">
    <citation type="submission" date="2020-12" db="EMBL/GenBank/DDBJ databases">
        <title>New Spironucleus salmonicida genome in near-complete chromosomes.</title>
        <authorList>
            <person name="Xu F."/>
            <person name="Kurt Z."/>
            <person name="Jimenez-Gonzalez A."/>
            <person name="Astvaldsson A."/>
            <person name="Andersson J.O."/>
            <person name="Svard S.G."/>
        </authorList>
    </citation>
    <scope>NUCLEOTIDE SEQUENCE</scope>
    <source>
        <strain evidence="3">ATCC 50377</strain>
    </source>
</reference>
<reference evidence="2 3" key="1">
    <citation type="journal article" date="2014" name="PLoS Genet.">
        <title>The Genome of Spironucleus salmonicida Highlights a Fish Pathogen Adapted to Fluctuating Environments.</title>
        <authorList>
            <person name="Xu F."/>
            <person name="Jerlstrom-Hultqvist J."/>
            <person name="Einarsson E."/>
            <person name="Astvaldsson A."/>
            <person name="Svard S.G."/>
            <person name="Andersson J.O."/>
        </authorList>
    </citation>
    <scope>NUCLEOTIDE SEQUENCE</scope>
    <source>
        <strain evidence="3">ATCC 50377</strain>
    </source>
</reference>
<dbReference type="OrthoDB" id="49520at2759"/>
<evidence type="ECO:0000313" key="4">
    <source>
        <dbReference type="Proteomes" id="UP000018208"/>
    </source>
</evidence>
<gene>
    <name evidence="2" type="ORF">SS50377_15837</name>
    <name evidence="3" type="ORF">SS50377_27267</name>
</gene>